<evidence type="ECO:0000256" key="4">
    <source>
        <dbReference type="RuleBase" id="RU004378"/>
    </source>
</evidence>
<dbReference type="Pfam" id="PF01723">
    <property type="entry name" value="Chorion_1"/>
    <property type="match status" value="1"/>
</dbReference>
<feature type="signal peptide" evidence="5">
    <location>
        <begin position="1"/>
        <end position="21"/>
    </location>
</feature>
<comment type="function">
    <text evidence="1">This protein is one of many from the eggshell of the gypsy moth.</text>
</comment>
<reference evidence="6 7" key="1">
    <citation type="journal article" date="2017" name="BMC Biol.">
        <title>Genomic innovations, transcriptional plasticity and gene loss underlying the evolution and divergence of two highly polyphagous and invasive Helicoverpa pest species.</title>
        <authorList>
            <person name="Pearce S.L."/>
            <person name="Clarke D.F."/>
            <person name="East P.D."/>
            <person name="Elfekih S."/>
            <person name="Gordon K.H."/>
            <person name="Jermiin L.S."/>
            <person name="McGaughran A."/>
            <person name="Oakeshott J.G."/>
            <person name="Papanikolaou A."/>
            <person name="Perera O.P."/>
            <person name="Rane R.V."/>
            <person name="Richards S."/>
            <person name="Tay W.T."/>
            <person name="Walsh T.K."/>
            <person name="Anderson A."/>
            <person name="Anderson C.J."/>
            <person name="Asgari S."/>
            <person name="Board P.G."/>
            <person name="Bretschneider A."/>
            <person name="Campbell P.M."/>
            <person name="Chertemps T."/>
            <person name="Christeller J.T."/>
            <person name="Coppin C.W."/>
            <person name="Downes S.J."/>
            <person name="Duan G."/>
            <person name="Farnsworth C.A."/>
            <person name="Good R.T."/>
            <person name="Han L.B."/>
            <person name="Han Y.C."/>
            <person name="Hatje K."/>
            <person name="Horne I."/>
            <person name="Huang Y.P."/>
            <person name="Hughes D.S."/>
            <person name="Jacquin-Joly E."/>
            <person name="James W."/>
            <person name="Jhangiani S."/>
            <person name="Kollmar M."/>
            <person name="Kuwar S.S."/>
            <person name="Li S."/>
            <person name="Liu N.Y."/>
            <person name="Maibeche M.T."/>
            <person name="Miller J.R."/>
            <person name="Montagne N."/>
            <person name="Perry T."/>
            <person name="Qu J."/>
            <person name="Song S.V."/>
            <person name="Sutton G.G."/>
            <person name="Vogel H."/>
            <person name="Walenz B.P."/>
            <person name="Xu W."/>
            <person name="Zhang H.J."/>
            <person name="Zou Z."/>
            <person name="Batterham P."/>
            <person name="Edwards O.R."/>
            <person name="Feyereisen R."/>
            <person name="Gibbs R.A."/>
            <person name="Heckel D.G."/>
            <person name="McGrath A."/>
            <person name="Robin C."/>
            <person name="Scherer S.E."/>
            <person name="Worley K.C."/>
            <person name="Wu Y.D."/>
        </authorList>
    </citation>
    <scope>NUCLEOTIDE SEQUENCE [LARGE SCALE GENOMIC DNA]</scope>
    <source>
        <strain evidence="6">Harm_GR_Male_#8</strain>
        <tissue evidence="6">Whole organism</tissue>
    </source>
</reference>
<comment type="similarity">
    <text evidence="2 4">Belongs to the chorion protein family.</text>
</comment>
<dbReference type="Proteomes" id="UP000249218">
    <property type="component" value="Unassembled WGS sequence"/>
</dbReference>
<dbReference type="EMBL" id="KZ150197">
    <property type="protein sequence ID" value="PZC72304.1"/>
    <property type="molecule type" value="Genomic_DNA"/>
</dbReference>
<sequence length="134" mass="12868">MSTFAVLLLCIQACLVQNVFSYCSTPAGVISSAAPIAAACGATLAPGAAYTPSPYSPSSISYGSSAAFSPGVSAYGGTGEGNVAVVGELPILGESVIAGQVPIMGAVSFGGAVPAYGGVSITGNCACGCQTIYG</sequence>
<dbReference type="OrthoDB" id="7490938at2759"/>
<keyword evidence="7" id="KW-1185">Reference proteome</keyword>
<evidence type="ECO:0000256" key="5">
    <source>
        <dbReference type="SAM" id="SignalP"/>
    </source>
</evidence>
<dbReference type="AlphaFoldDB" id="A0A2W1BF39"/>
<name>A0A2W1BF39_HELAM</name>
<gene>
    <name evidence="6" type="primary">HaOG211315</name>
    <name evidence="6" type="ORF">B5X24_HaOG211315</name>
</gene>
<dbReference type="InterPro" id="IPR002635">
    <property type="entry name" value="Chorion"/>
</dbReference>
<evidence type="ECO:0000256" key="3">
    <source>
        <dbReference type="ARBA" id="ARBA00022737"/>
    </source>
</evidence>
<protein>
    <submittedName>
        <fullName evidence="6">Uncharacterized protein</fullName>
    </submittedName>
</protein>
<evidence type="ECO:0000313" key="6">
    <source>
        <dbReference type="EMBL" id="PZC72304.1"/>
    </source>
</evidence>
<proteinExistence type="inferred from homology"/>
<accession>A0A2W1BF39</accession>
<feature type="chain" id="PRO_5015935505" evidence="5">
    <location>
        <begin position="22"/>
        <end position="134"/>
    </location>
</feature>
<evidence type="ECO:0000256" key="2">
    <source>
        <dbReference type="ARBA" id="ARBA00005906"/>
    </source>
</evidence>
<dbReference type="GO" id="GO:0005213">
    <property type="term" value="F:structural constituent of egg chorion"/>
    <property type="evidence" value="ECO:0007669"/>
    <property type="project" value="InterPro"/>
</dbReference>
<organism evidence="6 7">
    <name type="scientific">Helicoverpa armigera</name>
    <name type="common">Cotton bollworm</name>
    <name type="synonym">Heliothis armigera</name>
    <dbReference type="NCBI Taxonomy" id="29058"/>
    <lineage>
        <taxon>Eukaryota</taxon>
        <taxon>Metazoa</taxon>
        <taxon>Ecdysozoa</taxon>
        <taxon>Arthropoda</taxon>
        <taxon>Hexapoda</taxon>
        <taxon>Insecta</taxon>
        <taxon>Pterygota</taxon>
        <taxon>Neoptera</taxon>
        <taxon>Endopterygota</taxon>
        <taxon>Lepidoptera</taxon>
        <taxon>Glossata</taxon>
        <taxon>Ditrysia</taxon>
        <taxon>Noctuoidea</taxon>
        <taxon>Noctuidae</taxon>
        <taxon>Heliothinae</taxon>
        <taxon>Helicoverpa</taxon>
    </lineage>
</organism>
<keyword evidence="3" id="KW-0677">Repeat</keyword>
<dbReference type="GO" id="GO:0042600">
    <property type="term" value="C:egg chorion"/>
    <property type="evidence" value="ECO:0007669"/>
    <property type="project" value="InterPro"/>
</dbReference>
<dbReference type="GO" id="GO:0007304">
    <property type="term" value="P:chorion-containing eggshell formation"/>
    <property type="evidence" value="ECO:0007669"/>
    <property type="project" value="InterPro"/>
</dbReference>
<keyword evidence="5" id="KW-0732">Signal</keyword>
<evidence type="ECO:0000313" key="7">
    <source>
        <dbReference type="Proteomes" id="UP000249218"/>
    </source>
</evidence>
<evidence type="ECO:0000256" key="1">
    <source>
        <dbReference type="ARBA" id="ARBA00002085"/>
    </source>
</evidence>